<feature type="transmembrane region" description="Helical" evidence="1">
    <location>
        <begin position="159"/>
        <end position="178"/>
    </location>
</feature>
<organism evidence="2 3">
    <name type="scientific">Metarhizium robertsii</name>
    <dbReference type="NCBI Taxonomy" id="568076"/>
    <lineage>
        <taxon>Eukaryota</taxon>
        <taxon>Fungi</taxon>
        <taxon>Dikarya</taxon>
        <taxon>Ascomycota</taxon>
        <taxon>Pezizomycotina</taxon>
        <taxon>Sordariomycetes</taxon>
        <taxon>Hypocreomycetidae</taxon>
        <taxon>Hypocreales</taxon>
        <taxon>Clavicipitaceae</taxon>
        <taxon>Metarhizium</taxon>
    </lineage>
</organism>
<accession>A0A014QX25</accession>
<dbReference type="EMBL" id="JELW01000023">
    <property type="protein sequence ID" value="EXU98829.1"/>
    <property type="molecule type" value="Genomic_DNA"/>
</dbReference>
<proteinExistence type="predicted"/>
<name>A0A014QX25_9HYPO</name>
<gene>
    <name evidence="2" type="ORF">X797_008066</name>
</gene>
<dbReference type="AlphaFoldDB" id="A0A014QX25"/>
<feature type="transmembrane region" description="Helical" evidence="1">
    <location>
        <begin position="37"/>
        <end position="57"/>
    </location>
</feature>
<feature type="transmembrane region" description="Helical" evidence="1">
    <location>
        <begin position="126"/>
        <end position="147"/>
    </location>
</feature>
<keyword evidence="1" id="KW-0472">Membrane</keyword>
<dbReference type="OrthoDB" id="3254104at2759"/>
<dbReference type="Proteomes" id="UP000030151">
    <property type="component" value="Unassembled WGS sequence"/>
</dbReference>
<dbReference type="eggNOG" id="ENOG502SQRG">
    <property type="taxonomic scope" value="Eukaryota"/>
</dbReference>
<sequence>MLCFKRESENKRLQRQLTNSQHSRYVQMLLAMDDIPFLHNALAAFFVWLLLAGFLFFPGTFTSIRKSVENNHSNSLENQAAGVIVKSVKNIPLLVIAAIACATSVGGMAFLASKHLGNYVWLQNKLVIPGTANCFAGLVSTLVGVYSQQKGVWSPTAKITAIVEGSCLGVALGLFVLVERFLRRVREEHDKESEKLWVSGRS</sequence>
<evidence type="ECO:0000313" key="2">
    <source>
        <dbReference type="EMBL" id="EXU98829.1"/>
    </source>
</evidence>
<evidence type="ECO:0000313" key="3">
    <source>
        <dbReference type="Proteomes" id="UP000030151"/>
    </source>
</evidence>
<comment type="caution">
    <text evidence="2">The sequence shown here is derived from an EMBL/GenBank/DDBJ whole genome shotgun (WGS) entry which is preliminary data.</text>
</comment>
<dbReference type="HOGENOM" id="CLU_037457_1_1_1"/>
<protein>
    <submittedName>
        <fullName evidence="2">Uncharacterized protein</fullName>
    </submittedName>
</protein>
<keyword evidence="1" id="KW-1133">Transmembrane helix</keyword>
<feature type="transmembrane region" description="Helical" evidence="1">
    <location>
        <begin position="91"/>
        <end position="114"/>
    </location>
</feature>
<evidence type="ECO:0000256" key="1">
    <source>
        <dbReference type="SAM" id="Phobius"/>
    </source>
</evidence>
<reference evidence="2 3" key="1">
    <citation type="submission" date="2014-02" db="EMBL/GenBank/DDBJ databases">
        <title>The genome sequence of the entomopathogenic fungus Metarhizium robertsii ARSEF 2575.</title>
        <authorList>
            <person name="Giuliano Garisto Donzelli B."/>
            <person name="Roe B.A."/>
            <person name="Macmil S.L."/>
            <person name="Krasnoff S.B."/>
            <person name="Gibson D.M."/>
        </authorList>
    </citation>
    <scope>NUCLEOTIDE SEQUENCE [LARGE SCALE GENOMIC DNA]</scope>
    <source>
        <strain evidence="2 3">ARSEF 2575</strain>
    </source>
</reference>
<keyword evidence="1" id="KW-0812">Transmembrane</keyword>